<feature type="compositionally biased region" description="Basic residues" evidence="9">
    <location>
        <begin position="88"/>
        <end position="98"/>
    </location>
</feature>
<dbReference type="InterPro" id="IPR015797">
    <property type="entry name" value="NUDIX_hydrolase-like_dom_sf"/>
</dbReference>
<dbReference type="InterPro" id="IPR044099">
    <property type="entry name" value="Dcp2_NUDIX"/>
</dbReference>
<dbReference type="GO" id="GO:0005737">
    <property type="term" value="C:cytoplasm"/>
    <property type="evidence" value="ECO:0007669"/>
    <property type="project" value="UniProtKB-SubCell"/>
</dbReference>
<feature type="region of interest" description="Disordered" evidence="9">
    <location>
        <begin position="335"/>
        <end position="393"/>
    </location>
</feature>
<keyword evidence="4" id="KW-0963">Cytoplasm</keyword>
<keyword evidence="5" id="KW-0479">Metal-binding</keyword>
<comment type="cofactor">
    <cofactor evidence="1">
        <name>Mn(2+)</name>
        <dbReference type="ChEBI" id="CHEBI:29035"/>
    </cofactor>
</comment>
<gene>
    <name evidence="11" type="ORF">ACHAXA_006506</name>
</gene>
<feature type="compositionally biased region" description="Low complexity" evidence="9">
    <location>
        <begin position="451"/>
        <end position="475"/>
    </location>
</feature>
<dbReference type="SUPFAM" id="SSF55811">
    <property type="entry name" value="Nudix"/>
    <property type="match status" value="1"/>
</dbReference>
<keyword evidence="12" id="KW-1185">Reference proteome</keyword>
<comment type="caution">
    <text evidence="11">The sequence shown here is derived from an EMBL/GenBank/DDBJ whole genome shotgun (WGS) entry which is preliminary data.</text>
</comment>
<dbReference type="Pfam" id="PF00293">
    <property type="entry name" value="NUDIX"/>
    <property type="match status" value="1"/>
</dbReference>
<dbReference type="SMART" id="SM01125">
    <property type="entry name" value="DCP2"/>
    <property type="match status" value="1"/>
</dbReference>
<dbReference type="InterPro" id="IPR007722">
    <property type="entry name" value="DCP2_BoxA"/>
</dbReference>
<evidence type="ECO:0000256" key="6">
    <source>
        <dbReference type="ARBA" id="ARBA00022801"/>
    </source>
</evidence>
<comment type="similarity">
    <text evidence="3">Belongs to the Nudix hydrolase family. DCP2 subfamily.</text>
</comment>
<keyword evidence="7" id="KW-0694">RNA-binding</keyword>
<feature type="region of interest" description="Disordered" evidence="9">
    <location>
        <begin position="411"/>
        <end position="476"/>
    </location>
</feature>
<evidence type="ECO:0000256" key="3">
    <source>
        <dbReference type="ARBA" id="ARBA00005279"/>
    </source>
</evidence>
<dbReference type="EMBL" id="JALLPB020000099">
    <property type="protein sequence ID" value="KAL3817617.1"/>
    <property type="molecule type" value="Genomic_DNA"/>
</dbReference>
<feature type="domain" description="Nudix hydrolase" evidence="10">
    <location>
        <begin position="147"/>
        <end position="327"/>
    </location>
</feature>
<keyword evidence="8" id="KW-0464">Manganese</keyword>
<evidence type="ECO:0000256" key="2">
    <source>
        <dbReference type="ARBA" id="ARBA00004496"/>
    </source>
</evidence>
<organism evidence="11 12">
    <name type="scientific">Cyclostephanos tholiformis</name>
    <dbReference type="NCBI Taxonomy" id="382380"/>
    <lineage>
        <taxon>Eukaryota</taxon>
        <taxon>Sar</taxon>
        <taxon>Stramenopiles</taxon>
        <taxon>Ochrophyta</taxon>
        <taxon>Bacillariophyta</taxon>
        <taxon>Coscinodiscophyceae</taxon>
        <taxon>Thalassiosirophycidae</taxon>
        <taxon>Stephanodiscales</taxon>
        <taxon>Stephanodiscaceae</taxon>
        <taxon>Cyclostephanos</taxon>
    </lineage>
</organism>
<evidence type="ECO:0000259" key="10">
    <source>
        <dbReference type="PROSITE" id="PS51462"/>
    </source>
</evidence>
<dbReference type="PROSITE" id="PS00893">
    <property type="entry name" value="NUDIX_BOX"/>
    <property type="match status" value="1"/>
</dbReference>
<dbReference type="Proteomes" id="UP001530377">
    <property type="component" value="Unassembled WGS sequence"/>
</dbReference>
<evidence type="ECO:0000256" key="7">
    <source>
        <dbReference type="ARBA" id="ARBA00022884"/>
    </source>
</evidence>
<feature type="region of interest" description="Disordered" evidence="9">
    <location>
        <begin position="215"/>
        <end position="256"/>
    </location>
</feature>
<dbReference type="GO" id="GO:0046872">
    <property type="term" value="F:metal ion binding"/>
    <property type="evidence" value="ECO:0007669"/>
    <property type="project" value="UniProtKB-KW"/>
</dbReference>
<feature type="compositionally biased region" description="Basic and acidic residues" evidence="9">
    <location>
        <begin position="432"/>
        <end position="441"/>
    </location>
</feature>
<dbReference type="PANTHER" id="PTHR23114:SF17">
    <property type="entry name" value="M7GPPPN-MRNA HYDROLASE"/>
    <property type="match status" value="1"/>
</dbReference>
<dbReference type="PROSITE" id="PS51462">
    <property type="entry name" value="NUDIX"/>
    <property type="match status" value="1"/>
</dbReference>
<dbReference type="SUPFAM" id="SSF140586">
    <property type="entry name" value="Dcp2 domain-like"/>
    <property type="match status" value="1"/>
</dbReference>
<dbReference type="CDD" id="cd03672">
    <property type="entry name" value="NUDIX_Dcp2p_Nudt20"/>
    <property type="match status" value="1"/>
</dbReference>
<dbReference type="InterPro" id="IPR036189">
    <property type="entry name" value="DCP2_BoxA_sf"/>
</dbReference>
<dbReference type="Gene3D" id="3.90.79.10">
    <property type="entry name" value="Nucleoside Triphosphate Pyrophosphohydrolase"/>
    <property type="match status" value="1"/>
</dbReference>
<evidence type="ECO:0000313" key="11">
    <source>
        <dbReference type="EMBL" id="KAL3817617.1"/>
    </source>
</evidence>
<dbReference type="GO" id="GO:0016071">
    <property type="term" value="P:mRNA metabolic process"/>
    <property type="evidence" value="ECO:0007669"/>
    <property type="project" value="UniProtKB-ARBA"/>
</dbReference>
<evidence type="ECO:0000256" key="4">
    <source>
        <dbReference type="ARBA" id="ARBA00022490"/>
    </source>
</evidence>
<reference evidence="11 12" key="1">
    <citation type="submission" date="2024-10" db="EMBL/GenBank/DDBJ databases">
        <title>Updated reference genomes for cyclostephanoid diatoms.</title>
        <authorList>
            <person name="Roberts W.R."/>
            <person name="Alverson A.J."/>
        </authorList>
    </citation>
    <scope>NUCLEOTIDE SEQUENCE [LARGE SCALE GENOMIC DNA]</scope>
    <source>
        <strain evidence="11 12">AJA228-03</strain>
    </source>
</reference>
<dbReference type="GO" id="GO:0016787">
    <property type="term" value="F:hydrolase activity"/>
    <property type="evidence" value="ECO:0007669"/>
    <property type="project" value="UniProtKB-KW"/>
</dbReference>
<evidence type="ECO:0000256" key="1">
    <source>
        <dbReference type="ARBA" id="ARBA00001936"/>
    </source>
</evidence>
<accession>A0ABD3RZI9</accession>
<proteinExistence type="inferred from homology"/>
<evidence type="ECO:0000256" key="8">
    <source>
        <dbReference type="ARBA" id="ARBA00023211"/>
    </source>
</evidence>
<evidence type="ECO:0000256" key="5">
    <source>
        <dbReference type="ARBA" id="ARBA00022723"/>
    </source>
</evidence>
<dbReference type="PANTHER" id="PTHR23114">
    <property type="entry name" value="M7GPPPN-MRNA HYDROLASE"/>
    <property type="match status" value="1"/>
</dbReference>
<name>A0ABD3RZI9_9STRA</name>
<protein>
    <recommendedName>
        <fullName evidence="10">Nudix hydrolase domain-containing protein</fullName>
    </recommendedName>
</protein>
<dbReference type="AlphaFoldDB" id="A0ABD3RZI9"/>
<dbReference type="InterPro" id="IPR020084">
    <property type="entry name" value="NUDIX_hydrolase_CS"/>
</dbReference>
<comment type="subcellular location">
    <subcellularLocation>
        <location evidence="2">Cytoplasm</location>
    </subcellularLocation>
</comment>
<evidence type="ECO:0000313" key="12">
    <source>
        <dbReference type="Proteomes" id="UP001530377"/>
    </source>
</evidence>
<evidence type="ECO:0000256" key="9">
    <source>
        <dbReference type="SAM" id="MobiDB-lite"/>
    </source>
</evidence>
<dbReference type="GO" id="GO:0003723">
    <property type="term" value="F:RNA binding"/>
    <property type="evidence" value="ECO:0007669"/>
    <property type="project" value="UniProtKB-KW"/>
</dbReference>
<dbReference type="Gene3D" id="1.10.10.1050">
    <property type="entry name" value="Dcp2, box A domain"/>
    <property type="match status" value="1"/>
</dbReference>
<keyword evidence="6" id="KW-0378">Hydrolase</keyword>
<dbReference type="InterPro" id="IPR000086">
    <property type="entry name" value="NUDIX_hydrolase_dom"/>
</dbReference>
<sequence>MASTTDDEDAKVHSNNAAYEDAMDDVHTRFILNLPDEELQSAPRIFFQLEQAWWFYDDFICDGAAAAAASTAELDGGEDEDNGGGRNGMKKKNNKKKKNGDEQSGESLPRFKNVRAFALAMFRLSPLLRPMMPRFDEMYDEFSEYKRSISTYGTILLNADATKVVLCRAWKSKSWTLPGGKVNQNECGRLAAARETYEETGFDPMCERGICSLLPGRGDGRQGPTDNETPTLAPDHRDDNDPVDSSSSRPRRTWGPLLDTDKLRYTESDTNKHRTAYVCRGVPEDFPFEPVARKEVSEVAWHALTSLPKQTFAVIPFMGQLKRWIRDDNNRRRDIVVDEGGEGGVSGGSDVAKSRSGSIPGGGSRHQSAGTPSRRRDVSRGGSGKPRMSDDFGLTPFFSDDGCTLWDLDSAASGGKRTNEEGGGPAVPTTNARDRQRDGSRGKKHRGGRPSVSGESRASSRASSRGGSGSAVGRELSATDPLVLSALASPGESNRWTEDEMFSTNELLLGRKITYDGNPHDFAEKGFDVAGEGRVDPHAFRVVGGTFMNSTAGGMLSAPPETSRLQPLMNSRQRSISDVSGLSTDGGGDYNGGMELTPFFTDDGRAPWEETHAVGSDLTRATDCDDQYVSTSPVCSSTFSRKNNSKGLALLNRLRQGGSACQEVEQIVPSSFTPNQDRRTIAATDNNSETENAADILSSEMALAGSLATLDDLFMTDREITARSQKEKLAILSPSIPCEQPAATIPVPQREARKSTPRQLSDSHQLIDHMAWMRLWAQQLPQCQSTSIFGDFRLDVKAIMNAMSTETRGKSGVKAHEALVHTLASIT</sequence>
<feature type="region of interest" description="Disordered" evidence="9">
    <location>
        <begin position="72"/>
        <end position="107"/>
    </location>
</feature>
<dbReference type="Pfam" id="PF05026">
    <property type="entry name" value="DCP2"/>
    <property type="match status" value="1"/>
</dbReference>
<feature type="compositionally biased region" description="Low complexity" evidence="9">
    <location>
        <begin position="348"/>
        <end position="358"/>
    </location>
</feature>